<gene>
    <name evidence="2" type="ORF">LCGC14_1830700</name>
</gene>
<evidence type="ECO:0000313" key="2">
    <source>
        <dbReference type="EMBL" id="KKL97812.1"/>
    </source>
</evidence>
<reference evidence="2" key="1">
    <citation type="journal article" date="2015" name="Nature">
        <title>Complex archaea that bridge the gap between prokaryotes and eukaryotes.</title>
        <authorList>
            <person name="Spang A."/>
            <person name="Saw J.H."/>
            <person name="Jorgensen S.L."/>
            <person name="Zaremba-Niedzwiedzka K."/>
            <person name="Martijn J."/>
            <person name="Lind A.E."/>
            <person name="van Eijk R."/>
            <person name="Schleper C."/>
            <person name="Guy L."/>
            <person name="Ettema T.J."/>
        </authorList>
    </citation>
    <scope>NUCLEOTIDE SEQUENCE</scope>
</reference>
<organism evidence="2">
    <name type="scientific">marine sediment metagenome</name>
    <dbReference type="NCBI Taxonomy" id="412755"/>
    <lineage>
        <taxon>unclassified sequences</taxon>
        <taxon>metagenomes</taxon>
        <taxon>ecological metagenomes</taxon>
    </lineage>
</organism>
<protein>
    <submittedName>
        <fullName evidence="2">Uncharacterized protein</fullName>
    </submittedName>
</protein>
<dbReference type="AlphaFoldDB" id="A0A0F9JFT2"/>
<accession>A0A0F9JFT2</accession>
<sequence>MSVDPKARFTIPPGTPIKRVRVINPVVCGRYINYRYGDELDLPEEDWINHLGLYMEEIGDNPEPWPPKEPEVVKEYRATKKKMKAKSRRIRGRLADVTNEKDGDA</sequence>
<name>A0A0F9JFT2_9ZZZZ</name>
<evidence type="ECO:0000256" key="1">
    <source>
        <dbReference type="SAM" id="MobiDB-lite"/>
    </source>
</evidence>
<proteinExistence type="predicted"/>
<comment type="caution">
    <text evidence="2">The sequence shown here is derived from an EMBL/GenBank/DDBJ whole genome shotgun (WGS) entry which is preliminary data.</text>
</comment>
<feature type="region of interest" description="Disordered" evidence="1">
    <location>
        <begin position="84"/>
        <end position="105"/>
    </location>
</feature>
<dbReference type="EMBL" id="LAZR01018076">
    <property type="protein sequence ID" value="KKL97812.1"/>
    <property type="molecule type" value="Genomic_DNA"/>
</dbReference>